<dbReference type="EMBL" id="JBFOLJ010000004">
    <property type="protein sequence ID" value="KAL2544474.1"/>
    <property type="molecule type" value="Genomic_DNA"/>
</dbReference>
<dbReference type="AlphaFoldDB" id="A0ABD1W480"/>
<dbReference type="Proteomes" id="UP001604277">
    <property type="component" value="Unassembled WGS sequence"/>
</dbReference>
<accession>A0ABD1W480</accession>
<protein>
    <submittedName>
        <fullName evidence="1">Uncharacterized protein</fullName>
    </submittedName>
</protein>
<evidence type="ECO:0000313" key="2">
    <source>
        <dbReference type="Proteomes" id="UP001604277"/>
    </source>
</evidence>
<proteinExistence type="predicted"/>
<organism evidence="1 2">
    <name type="scientific">Forsythia ovata</name>
    <dbReference type="NCBI Taxonomy" id="205694"/>
    <lineage>
        <taxon>Eukaryota</taxon>
        <taxon>Viridiplantae</taxon>
        <taxon>Streptophyta</taxon>
        <taxon>Embryophyta</taxon>
        <taxon>Tracheophyta</taxon>
        <taxon>Spermatophyta</taxon>
        <taxon>Magnoliopsida</taxon>
        <taxon>eudicotyledons</taxon>
        <taxon>Gunneridae</taxon>
        <taxon>Pentapetalae</taxon>
        <taxon>asterids</taxon>
        <taxon>lamiids</taxon>
        <taxon>Lamiales</taxon>
        <taxon>Oleaceae</taxon>
        <taxon>Forsythieae</taxon>
        <taxon>Forsythia</taxon>
    </lineage>
</organism>
<keyword evidence="2" id="KW-1185">Reference proteome</keyword>
<comment type="caution">
    <text evidence="1">The sequence shown here is derived from an EMBL/GenBank/DDBJ whole genome shotgun (WGS) entry which is preliminary data.</text>
</comment>
<gene>
    <name evidence="1" type="ORF">Fot_13707</name>
</gene>
<reference evidence="2" key="1">
    <citation type="submission" date="2024-07" db="EMBL/GenBank/DDBJ databases">
        <title>Two chromosome-level genome assemblies of Korean endemic species Abeliophyllum distichum and Forsythia ovata (Oleaceae).</title>
        <authorList>
            <person name="Jang H."/>
        </authorList>
    </citation>
    <scope>NUCLEOTIDE SEQUENCE [LARGE SCALE GENOMIC DNA]</scope>
</reference>
<sequence length="106" mass="12332">MRFLLPGDAMFAEPIQITLDKHVQWYVGLTKQVQSRPICVTHVSKGPALVNDKTDVVEPGELEREIETETLSLTMYNHKEMTIGKTYFQKMMYDCKSTTIMKWMKM</sequence>
<evidence type="ECO:0000313" key="1">
    <source>
        <dbReference type="EMBL" id="KAL2544474.1"/>
    </source>
</evidence>
<name>A0ABD1W480_9LAMI</name>